<evidence type="ECO:0000313" key="2">
    <source>
        <dbReference type="Proteomes" id="UP001055879"/>
    </source>
</evidence>
<dbReference type="Proteomes" id="UP001055879">
    <property type="component" value="Linkage Group LG15"/>
</dbReference>
<keyword evidence="2" id="KW-1185">Reference proteome</keyword>
<comment type="caution">
    <text evidence="1">The sequence shown here is derived from an EMBL/GenBank/DDBJ whole genome shotgun (WGS) entry which is preliminary data.</text>
</comment>
<proteinExistence type="predicted"/>
<reference evidence="1 2" key="2">
    <citation type="journal article" date="2022" name="Mol. Ecol. Resour.">
        <title>The genomes of chicory, endive, great burdock and yacon provide insights into Asteraceae paleo-polyploidization history and plant inulin production.</title>
        <authorList>
            <person name="Fan W."/>
            <person name="Wang S."/>
            <person name="Wang H."/>
            <person name="Wang A."/>
            <person name="Jiang F."/>
            <person name="Liu H."/>
            <person name="Zhao H."/>
            <person name="Xu D."/>
            <person name="Zhang Y."/>
        </authorList>
    </citation>
    <scope>NUCLEOTIDE SEQUENCE [LARGE SCALE GENOMIC DNA]</scope>
    <source>
        <strain evidence="2">cv. Niubang</strain>
    </source>
</reference>
<gene>
    <name evidence="1" type="ORF">L6452_38637</name>
</gene>
<organism evidence="1 2">
    <name type="scientific">Arctium lappa</name>
    <name type="common">Greater burdock</name>
    <name type="synonym">Lappa major</name>
    <dbReference type="NCBI Taxonomy" id="4217"/>
    <lineage>
        <taxon>Eukaryota</taxon>
        <taxon>Viridiplantae</taxon>
        <taxon>Streptophyta</taxon>
        <taxon>Embryophyta</taxon>
        <taxon>Tracheophyta</taxon>
        <taxon>Spermatophyta</taxon>
        <taxon>Magnoliopsida</taxon>
        <taxon>eudicotyledons</taxon>
        <taxon>Gunneridae</taxon>
        <taxon>Pentapetalae</taxon>
        <taxon>asterids</taxon>
        <taxon>campanulids</taxon>
        <taxon>Asterales</taxon>
        <taxon>Asteraceae</taxon>
        <taxon>Carduoideae</taxon>
        <taxon>Cardueae</taxon>
        <taxon>Arctiinae</taxon>
        <taxon>Arctium</taxon>
    </lineage>
</organism>
<name>A0ACB8XPP2_ARCLA</name>
<dbReference type="EMBL" id="CM042061">
    <property type="protein sequence ID" value="KAI3672547.1"/>
    <property type="molecule type" value="Genomic_DNA"/>
</dbReference>
<sequence length="233" mass="25637">MFARVLIVSSYRSGGSCGIRLILVRGVGFVELRLSFRSGVAVGSFCCRWLLRRRLSGVWLSGSDAAREPGDVHRPRVDMAPPMQGSSEAADQNSQSLGGRTSVFERVSTTACKENGELKYGKVVVLKRVEKKQRRPKPKNSVQESGTSSSNGTYGMCNSSSDSMAPQQHDLVNEEQRDWVDHSIRLDTLKDKGKGVQIDKTLRTTNGKKDDRRLKTGEGTSVKHAPRPTSVVE</sequence>
<protein>
    <submittedName>
        <fullName evidence="1">Uncharacterized protein</fullName>
    </submittedName>
</protein>
<accession>A0ACB8XPP2</accession>
<reference evidence="2" key="1">
    <citation type="journal article" date="2022" name="Mol. Ecol. Resour.">
        <title>The genomes of chicory, endive, great burdock and yacon provide insights into Asteraceae palaeo-polyploidization history and plant inulin production.</title>
        <authorList>
            <person name="Fan W."/>
            <person name="Wang S."/>
            <person name="Wang H."/>
            <person name="Wang A."/>
            <person name="Jiang F."/>
            <person name="Liu H."/>
            <person name="Zhao H."/>
            <person name="Xu D."/>
            <person name="Zhang Y."/>
        </authorList>
    </citation>
    <scope>NUCLEOTIDE SEQUENCE [LARGE SCALE GENOMIC DNA]</scope>
    <source>
        <strain evidence="2">cv. Niubang</strain>
    </source>
</reference>
<evidence type="ECO:0000313" key="1">
    <source>
        <dbReference type="EMBL" id="KAI3672547.1"/>
    </source>
</evidence>